<evidence type="ECO:0000313" key="3">
    <source>
        <dbReference type="EMBL" id="KAJ8434943.1"/>
    </source>
</evidence>
<name>A0A9Q1K1Y2_9CARY</name>
<proteinExistence type="predicted"/>
<dbReference type="AlphaFoldDB" id="A0A9Q1K1Y2"/>
<gene>
    <name evidence="3" type="ORF">Cgig2_012969</name>
</gene>
<comment type="caution">
    <text evidence="3">The sequence shown here is derived from an EMBL/GenBank/DDBJ whole genome shotgun (WGS) entry which is preliminary data.</text>
</comment>
<keyword evidence="2" id="KW-0812">Transmembrane</keyword>
<sequence>MGQNEAALPGEIRDPKSLKSELKANAKERAQTRGRSNRAREENQRRAHGHVVPQQITMTSGRTPFPLSHSIPLLSLLSLVAATVFGFSLSFLSLFLPLLQPLFLPCSLNLSLFFCPYYCHCFCPCCCFFSFSLCKCLPVIFRCCYDLSFVVG</sequence>
<feature type="transmembrane region" description="Helical" evidence="2">
    <location>
        <begin position="73"/>
        <end position="98"/>
    </location>
</feature>
<keyword evidence="2" id="KW-1133">Transmembrane helix</keyword>
<dbReference type="Proteomes" id="UP001153076">
    <property type="component" value="Unassembled WGS sequence"/>
</dbReference>
<feature type="compositionally biased region" description="Basic and acidic residues" evidence="1">
    <location>
        <begin position="11"/>
        <end position="31"/>
    </location>
</feature>
<evidence type="ECO:0000313" key="4">
    <source>
        <dbReference type="Proteomes" id="UP001153076"/>
    </source>
</evidence>
<protein>
    <submittedName>
        <fullName evidence="3">Uncharacterized protein</fullName>
    </submittedName>
</protein>
<accession>A0A9Q1K1Y2</accession>
<reference evidence="3" key="1">
    <citation type="submission" date="2022-04" db="EMBL/GenBank/DDBJ databases">
        <title>Carnegiea gigantea Genome sequencing and assembly v2.</title>
        <authorList>
            <person name="Copetti D."/>
            <person name="Sanderson M.J."/>
            <person name="Burquez A."/>
            <person name="Wojciechowski M.F."/>
        </authorList>
    </citation>
    <scope>NUCLEOTIDE SEQUENCE</scope>
    <source>
        <strain evidence="3">SGP5-SGP5p</strain>
        <tissue evidence="3">Aerial part</tissue>
    </source>
</reference>
<keyword evidence="2" id="KW-0472">Membrane</keyword>
<evidence type="ECO:0000256" key="1">
    <source>
        <dbReference type="SAM" id="MobiDB-lite"/>
    </source>
</evidence>
<organism evidence="3 4">
    <name type="scientific">Carnegiea gigantea</name>
    <dbReference type="NCBI Taxonomy" id="171969"/>
    <lineage>
        <taxon>Eukaryota</taxon>
        <taxon>Viridiplantae</taxon>
        <taxon>Streptophyta</taxon>
        <taxon>Embryophyta</taxon>
        <taxon>Tracheophyta</taxon>
        <taxon>Spermatophyta</taxon>
        <taxon>Magnoliopsida</taxon>
        <taxon>eudicotyledons</taxon>
        <taxon>Gunneridae</taxon>
        <taxon>Pentapetalae</taxon>
        <taxon>Caryophyllales</taxon>
        <taxon>Cactineae</taxon>
        <taxon>Cactaceae</taxon>
        <taxon>Cactoideae</taxon>
        <taxon>Echinocereeae</taxon>
        <taxon>Carnegiea</taxon>
    </lineage>
</organism>
<keyword evidence="4" id="KW-1185">Reference proteome</keyword>
<dbReference type="EMBL" id="JAKOGI010000443">
    <property type="protein sequence ID" value="KAJ8434943.1"/>
    <property type="molecule type" value="Genomic_DNA"/>
</dbReference>
<evidence type="ECO:0000256" key="2">
    <source>
        <dbReference type="SAM" id="Phobius"/>
    </source>
</evidence>
<feature type="transmembrane region" description="Helical" evidence="2">
    <location>
        <begin position="110"/>
        <end position="133"/>
    </location>
</feature>
<feature type="region of interest" description="Disordered" evidence="1">
    <location>
        <begin position="1"/>
        <end position="47"/>
    </location>
</feature>